<protein>
    <submittedName>
        <fullName evidence="8">FtsX-like permease family protein</fullName>
    </submittedName>
</protein>
<dbReference type="EMBL" id="JBHLTC010000040">
    <property type="protein sequence ID" value="MFC0628832.1"/>
    <property type="molecule type" value="Genomic_DNA"/>
</dbReference>
<keyword evidence="3 6" id="KW-0812">Transmembrane</keyword>
<accession>A0ABV6QYS2</accession>
<feature type="transmembrane region" description="Helical" evidence="6">
    <location>
        <begin position="222"/>
        <end position="251"/>
    </location>
</feature>
<comment type="caution">
    <text evidence="8">The sequence shown here is derived from an EMBL/GenBank/DDBJ whole genome shotgun (WGS) entry which is preliminary data.</text>
</comment>
<dbReference type="InterPro" id="IPR003838">
    <property type="entry name" value="ABC3_permease_C"/>
</dbReference>
<feature type="transmembrane region" description="Helical" evidence="6">
    <location>
        <begin position="549"/>
        <end position="574"/>
    </location>
</feature>
<keyword evidence="9" id="KW-1185">Reference proteome</keyword>
<sequence>MAVLRLGLRLAWGSGKARAFAMIVAGLVSSAVLCFLAGFAFARVSPYYPMPRDEKQVLIVISLVIVIPLLILVSTASRLSAASRDRRLASLRLLGLPPEHTRLVSATESAALTVVGAVLGLLVFRITAAPIETAVRARADWLRQPVAVSLGWQVALVAGLVAVTAVVAVLPARAAIRTPLAERQGVVRRPSRARLVPLSVGVTILLGLVISRPGDLDTEPGLGGFAIFVIGAAMTGVGLPLAIPVLVRLIADGLGRRSRRAGVLLAARRLQYEPSSTTRVVAGLVAALFVVAGGRCVLGAWEATPQYIEAVQAESQPQLVPVSALSGDPRPAAAKGIAAVPGARVAAELSVLHQSACKPGTTACIEAIVGTCADLAVVVRGLSGCTESRPIWVVPPAAKAKQYRFDQRFGRPVVVPGASDTTRGVLRNDLWLDSGAPVLFVPQAIAKLAHPEQVYVELPHGTWNTFNQALPPGTLKSLSSHDSYAGTTAEVRGYRAMLWSVGGLALAIGLLALLIGAVDRIAERRRQLATLRAVGVPVGTLRLGQVGQLVLPLLLGIPLAGGLGLLAGSAYLAFAGATDFVPWRSVGGVTLASLVLVLIAATTTLPAIGAKVSAADLRRE</sequence>
<reference evidence="8 9" key="1">
    <citation type="submission" date="2024-09" db="EMBL/GenBank/DDBJ databases">
        <authorList>
            <person name="Sun Q."/>
            <person name="Mori K."/>
        </authorList>
    </citation>
    <scope>NUCLEOTIDE SEQUENCE [LARGE SCALE GENOMIC DNA]</scope>
    <source>
        <strain evidence="8 9">CGMCC 1.15906</strain>
    </source>
</reference>
<evidence type="ECO:0000256" key="1">
    <source>
        <dbReference type="ARBA" id="ARBA00004651"/>
    </source>
</evidence>
<evidence type="ECO:0000256" key="3">
    <source>
        <dbReference type="ARBA" id="ARBA00022692"/>
    </source>
</evidence>
<keyword evidence="2" id="KW-1003">Cell membrane</keyword>
<dbReference type="Proteomes" id="UP001589890">
    <property type="component" value="Unassembled WGS sequence"/>
</dbReference>
<evidence type="ECO:0000256" key="6">
    <source>
        <dbReference type="SAM" id="Phobius"/>
    </source>
</evidence>
<feature type="transmembrane region" description="Helical" evidence="6">
    <location>
        <begin position="280"/>
        <end position="301"/>
    </location>
</feature>
<evidence type="ECO:0000313" key="9">
    <source>
        <dbReference type="Proteomes" id="UP001589890"/>
    </source>
</evidence>
<comment type="subcellular location">
    <subcellularLocation>
        <location evidence="1">Cell membrane</location>
        <topology evidence="1">Multi-pass membrane protein</topology>
    </subcellularLocation>
</comment>
<keyword evidence="5 6" id="KW-0472">Membrane</keyword>
<keyword evidence="4 6" id="KW-1133">Transmembrane helix</keyword>
<feature type="transmembrane region" description="Helical" evidence="6">
    <location>
        <begin position="497"/>
        <end position="518"/>
    </location>
</feature>
<feature type="transmembrane region" description="Helical" evidence="6">
    <location>
        <begin position="193"/>
        <end position="210"/>
    </location>
</feature>
<dbReference type="Pfam" id="PF02687">
    <property type="entry name" value="FtsX"/>
    <property type="match status" value="2"/>
</dbReference>
<evidence type="ECO:0000313" key="8">
    <source>
        <dbReference type="EMBL" id="MFC0628832.1"/>
    </source>
</evidence>
<feature type="domain" description="ABC3 transporter permease C-terminal" evidence="7">
    <location>
        <begin position="59"/>
        <end position="179"/>
    </location>
</feature>
<feature type="transmembrane region" description="Helical" evidence="6">
    <location>
        <begin position="151"/>
        <end position="172"/>
    </location>
</feature>
<gene>
    <name evidence="8" type="ORF">ACFFGN_32505</name>
</gene>
<feature type="transmembrane region" description="Helical" evidence="6">
    <location>
        <begin position="110"/>
        <end position="131"/>
    </location>
</feature>
<evidence type="ECO:0000256" key="4">
    <source>
        <dbReference type="ARBA" id="ARBA00022989"/>
    </source>
</evidence>
<proteinExistence type="predicted"/>
<name>A0ABV6QYS2_9ACTN</name>
<evidence type="ECO:0000256" key="5">
    <source>
        <dbReference type="ARBA" id="ARBA00023136"/>
    </source>
</evidence>
<evidence type="ECO:0000256" key="2">
    <source>
        <dbReference type="ARBA" id="ARBA00022475"/>
    </source>
</evidence>
<feature type="transmembrane region" description="Helical" evidence="6">
    <location>
        <begin position="20"/>
        <end position="44"/>
    </location>
</feature>
<feature type="domain" description="ABC3 transporter permease C-terminal" evidence="7">
    <location>
        <begin position="501"/>
        <end position="604"/>
    </location>
</feature>
<feature type="transmembrane region" description="Helical" evidence="6">
    <location>
        <begin position="56"/>
        <end position="77"/>
    </location>
</feature>
<evidence type="ECO:0000259" key="7">
    <source>
        <dbReference type="Pfam" id="PF02687"/>
    </source>
</evidence>
<dbReference type="RefSeq" id="WP_380055817.1">
    <property type="nucleotide sequence ID" value="NZ_JBHLTC010000040.1"/>
</dbReference>
<organism evidence="8 9">
    <name type="scientific">Kribbella deserti</name>
    <dbReference type="NCBI Taxonomy" id="1926257"/>
    <lineage>
        <taxon>Bacteria</taxon>
        <taxon>Bacillati</taxon>
        <taxon>Actinomycetota</taxon>
        <taxon>Actinomycetes</taxon>
        <taxon>Propionibacteriales</taxon>
        <taxon>Kribbellaceae</taxon>
        <taxon>Kribbella</taxon>
    </lineage>
</organism>
<feature type="transmembrane region" description="Helical" evidence="6">
    <location>
        <begin position="586"/>
        <end position="610"/>
    </location>
</feature>